<dbReference type="InterPro" id="IPR051052">
    <property type="entry name" value="Diverse_substrate_MTase"/>
</dbReference>
<sequence>MADESTAGGRAAHDPVERFGNRVADYVRWRPGYPAALTAHLRARNWLWPGASVADVGAGTGISSALFLDAGCVVHAVEPNAPMREAAAEWLGSRDGFHAVDGRAEATTLAGGSIDLVAAGTAFHWFDAAPTRAEFARILRPDGHVVLFWNVRRQDGFMLEYEAILRAHCRDYAEVESGRRADEPVIRAFFGAGFLETAAFPNAQRLDFEGVLGRARSSSYAPRPGDESYEPLRDALRDAFERSAVDGHVTLNYDTRLYAGRMP</sequence>
<keyword evidence="3" id="KW-0808">Transferase</keyword>
<keyword evidence="2 5" id="KW-0489">Methyltransferase</keyword>
<dbReference type="Proteomes" id="UP001595886">
    <property type="component" value="Unassembled WGS sequence"/>
</dbReference>
<dbReference type="SUPFAM" id="SSF53335">
    <property type="entry name" value="S-adenosyl-L-methionine-dependent methyltransferases"/>
    <property type="match status" value="1"/>
</dbReference>
<gene>
    <name evidence="5" type="ORF">ACFO6Q_13540</name>
</gene>
<evidence type="ECO:0000256" key="1">
    <source>
        <dbReference type="ARBA" id="ARBA00008361"/>
    </source>
</evidence>
<organism evidence="5 6">
    <name type="scientific">Dokdonella ginsengisoli</name>
    <dbReference type="NCBI Taxonomy" id="363846"/>
    <lineage>
        <taxon>Bacteria</taxon>
        <taxon>Pseudomonadati</taxon>
        <taxon>Pseudomonadota</taxon>
        <taxon>Gammaproteobacteria</taxon>
        <taxon>Lysobacterales</taxon>
        <taxon>Rhodanobacteraceae</taxon>
        <taxon>Dokdonella</taxon>
    </lineage>
</organism>
<name>A0ABV9R0S3_9GAMM</name>
<dbReference type="PANTHER" id="PTHR44942:SF4">
    <property type="entry name" value="METHYLTRANSFERASE TYPE 11 DOMAIN-CONTAINING PROTEIN"/>
    <property type="match status" value="1"/>
</dbReference>
<dbReference type="Gene3D" id="3.40.50.150">
    <property type="entry name" value="Vaccinia Virus protein VP39"/>
    <property type="match status" value="1"/>
</dbReference>
<evidence type="ECO:0000256" key="2">
    <source>
        <dbReference type="ARBA" id="ARBA00022603"/>
    </source>
</evidence>
<evidence type="ECO:0000259" key="4">
    <source>
        <dbReference type="Pfam" id="PF08241"/>
    </source>
</evidence>
<dbReference type="Pfam" id="PF08241">
    <property type="entry name" value="Methyltransf_11"/>
    <property type="match status" value="1"/>
</dbReference>
<comment type="similarity">
    <text evidence="1">Belongs to the methyltransferase superfamily.</text>
</comment>
<proteinExistence type="inferred from homology"/>
<protein>
    <submittedName>
        <fullName evidence="5">Class I SAM-dependent methyltransferase</fullName>
    </submittedName>
</protein>
<keyword evidence="6" id="KW-1185">Reference proteome</keyword>
<evidence type="ECO:0000256" key="3">
    <source>
        <dbReference type="ARBA" id="ARBA00022679"/>
    </source>
</evidence>
<dbReference type="GO" id="GO:0032259">
    <property type="term" value="P:methylation"/>
    <property type="evidence" value="ECO:0007669"/>
    <property type="project" value="UniProtKB-KW"/>
</dbReference>
<accession>A0ABV9R0S3</accession>
<dbReference type="InterPro" id="IPR013216">
    <property type="entry name" value="Methyltransf_11"/>
</dbReference>
<comment type="caution">
    <text evidence="5">The sequence shown here is derived from an EMBL/GenBank/DDBJ whole genome shotgun (WGS) entry which is preliminary data.</text>
</comment>
<dbReference type="CDD" id="cd02440">
    <property type="entry name" value="AdoMet_MTases"/>
    <property type="match status" value="1"/>
</dbReference>
<dbReference type="GO" id="GO:0008168">
    <property type="term" value="F:methyltransferase activity"/>
    <property type="evidence" value="ECO:0007669"/>
    <property type="project" value="UniProtKB-KW"/>
</dbReference>
<evidence type="ECO:0000313" key="5">
    <source>
        <dbReference type="EMBL" id="MFC4821352.1"/>
    </source>
</evidence>
<dbReference type="RefSeq" id="WP_380021635.1">
    <property type="nucleotide sequence ID" value="NZ_JBHSHD010000010.1"/>
</dbReference>
<dbReference type="EMBL" id="JBHSHD010000010">
    <property type="protein sequence ID" value="MFC4821352.1"/>
    <property type="molecule type" value="Genomic_DNA"/>
</dbReference>
<evidence type="ECO:0000313" key="6">
    <source>
        <dbReference type="Proteomes" id="UP001595886"/>
    </source>
</evidence>
<feature type="domain" description="Methyltransferase type 11" evidence="4">
    <location>
        <begin position="55"/>
        <end position="147"/>
    </location>
</feature>
<dbReference type="InterPro" id="IPR029063">
    <property type="entry name" value="SAM-dependent_MTases_sf"/>
</dbReference>
<dbReference type="PANTHER" id="PTHR44942">
    <property type="entry name" value="METHYLTRANSF_11 DOMAIN-CONTAINING PROTEIN"/>
    <property type="match status" value="1"/>
</dbReference>
<reference evidence="6" key="1">
    <citation type="journal article" date="2019" name="Int. J. Syst. Evol. Microbiol.">
        <title>The Global Catalogue of Microorganisms (GCM) 10K type strain sequencing project: providing services to taxonomists for standard genome sequencing and annotation.</title>
        <authorList>
            <consortium name="The Broad Institute Genomics Platform"/>
            <consortium name="The Broad Institute Genome Sequencing Center for Infectious Disease"/>
            <person name="Wu L."/>
            <person name="Ma J."/>
        </authorList>
    </citation>
    <scope>NUCLEOTIDE SEQUENCE [LARGE SCALE GENOMIC DNA]</scope>
    <source>
        <strain evidence="6">CCUG 30340</strain>
    </source>
</reference>